<keyword evidence="3" id="KW-1185">Reference proteome</keyword>
<dbReference type="InterPro" id="IPR005509">
    <property type="entry name" value="AfsA_hotdog_dom"/>
</dbReference>
<dbReference type="EMBL" id="BMVO01000021">
    <property type="protein sequence ID" value="GHB21381.1"/>
    <property type="molecule type" value="Genomic_DNA"/>
</dbReference>
<dbReference type="Proteomes" id="UP000599437">
    <property type="component" value="Unassembled WGS sequence"/>
</dbReference>
<organism evidence="2 3">
    <name type="scientific">Streptomyces chryseus</name>
    <dbReference type="NCBI Taxonomy" id="68186"/>
    <lineage>
        <taxon>Bacteria</taxon>
        <taxon>Bacillati</taxon>
        <taxon>Actinomycetota</taxon>
        <taxon>Actinomycetes</taxon>
        <taxon>Kitasatosporales</taxon>
        <taxon>Streptomycetaceae</taxon>
        <taxon>Streptomyces</taxon>
    </lineage>
</organism>
<gene>
    <name evidence="2" type="ORF">GCM10010346_51360</name>
</gene>
<accession>A0ABQ3E070</accession>
<evidence type="ECO:0000313" key="2">
    <source>
        <dbReference type="EMBL" id="GHB21381.1"/>
    </source>
</evidence>
<dbReference type="Pfam" id="PF03756">
    <property type="entry name" value="AfsA"/>
    <property type="match status" value="1"/>
</dbReference>
<sequence length="260" mass="28916">MSEHLLKSVCLVGDRFSSFAKHEAVRTVSGFVSAVTSGAYDDLATPLLLWEGQGVNDFDREYVRAALERAGLSRKILTQPNNPVVVPRAEAHKNREANVLLAGLQQQGEDTYRATLRLHSDNELLLDHQTGEHVQGMVAIEAFRQMFIAFCEKFVATQWPELRHYYIWHGMDISFDNFLFPLDADITCTVVESDTSDPARLKFTVDLELHQAGNRAAHARIRFTAYDADRLGPKEHRLAGDAVANVLNGAAPEPASARTA</sequence>
<evidence type="ECO:0000259" key="1">
    <source>
        <dbReference type="Pfam" id="PF03756"/>
    </source>
</evidence>
<comment type="caution">
    <text evidence="2">The sequence shown here is derived from an EMBL/GenBank/DDBJ whole genome shotgun (WGS) entry which is preliminary data.</text>
</comment>
<reference evidence="3" key="1">
    <citation type="journal article" date="2019" name="Int. J. Syst. Evol. Microbiol.">
        <title>The Global Catalogue of Microorganisms (GCM) 10K type strain sequencing project: providing services to taxonomists for standard genome sequencing and annotation.</title>
        <authorList>
            <consortium name="The Broad Institute Genomics Platform"/>
            <consortium name="The Broad Institute Genome Sequencing Center for Infectious Disease"/>
            <person name="Wu L."/>
            <person name="Ma J."/>
        </authorList>
    </citation>
    <scope>NUCLEOTIDE SEQUENCE [LARGE SCALE GENOMIC DNA]</scope>
    <source>
        <strain evidence="3">JCM 4737</strain>
    </source>
</reference>
<evidence type="ECO:0000313" key="3">
    <source>
        <dbReference type="Proteomes" id="UP000599437"/>
    </source>
</evidence>
<protein>
    <submittedName>
        <fullName evidence="2">A-factor biosynthesis protein AfsA</fullName>
    </submittedName>
</protein>
<name>A0ABQ3E070_9ACTN</name>
<feature type="domain" description="A-factor biosynthesis hotdog" evidence="1">
    <location>
        <begin position="92"/>
        <end position="224"/>
    </location>
</feature>
<proteinExistence type="predicted"/>
<dbReference type="RefSeq" id="WP_138898573.1">
    <property type="nucleotide sequence ID" value="NZ_BMVO01000021.1"/>
</dbReference>